<protein>
    <submittedName>
        <fullName evidence="2">Uncharacterized protein</fullName>
    </submittedName>
</protein>
<dbReference type="AlphaFoldDB" id="A0A2M7WW52"/>
<dbReference type="Proteomes" id="UP000230538">
    <property type="component" value="Unassembled WGS sequence"/>
</dbReference>
<accession>A0A2M7WW52</accession>
<gene>
    <name evidence="2" type="ORF">CO181_04305</name>
</gene>
<evidence type="ECO:0000313" key="3">
    <source>
        <dbReference type="Proteomes" id="UP000230538"/>
    </source>
</evidence>
<name>A0A2M7WW52_UNCKA</name>
<proteinExistence type="predicted"/>
<dbReference type="EMBL" id="PFXB01000116">
    <property type="protein sequence ID" value="PJA37254.1"/>
    <property type="molecule type" value="Genomic_DNA"/>
</dbReference>
<keyword evidence="1" id="KW-0472">Membrane</keyword>
<reference evidence="3" key="1">
    <citation type="submission" date="2017-09" db="EMBL/GenBank/DDBJ databases">
        <title>Depth-based differentiation of microbial function through sediment-hosted aquifers and enrichment of novel symbionts in the deep terrestrial subsurface.</title>
        <authorList>
            <person name="Probst A.J."/>
            <person name="Ladd B."/>
            <person name="Jarett J.K."/>
            <person name="Geller-Mcgrath D.E."/>
            <person name="Sieber C.M.K."/>
            <person name="Emerson J.B."/>
            <person name="Anantharaman K."/>
            <person name="Thomas B.C."/>
            <person name="Malmstrom R."/>
            <person name="Stieglmeier M."/>
            <person name="Klingl A."/>
            <person name="Woyke T."/>
            <person name="Ryan C.M."/>
            <person name="Banfield J.F."/>
        </authorList>
    </citation>
    <scope>NUCLEOTIDE SEQUENCE [LARGE SCALE GENOMIC DNA]</scope>
</reference>
<feature type="transmembrane region" description="Helical" evidence="1">
    <location>
        <begin position="36"/>
        <end position="59"/>
    </location>
</feature>
<comment type="caution">
    <text evidence="2">The sequence shown here is derived from an EMBL/GenBank/DDBJ whole genome shotgun (WGS) entry which is preliminary data.</text>
</comment>
<organism evidence="2 3">
    <name type="scientific">candidate division WWE3 bacterium CG_4_9_14_3_um_filter_43_9</name>
    <dbReference type="NCBI Taxonomy" id="1975082"/>
    <lineage>
        <taxon>Bacteria</taxon>
        <taxon>Katanobacteria</taxon>
    </lineage>
</organism>
<sequence>MKKRHLTSIKSYHFFDFIQKKGKIVLQPKEEKMGCIWQIFVAIFIIFLIVLFIAFMMVINSGGS</sequence>
<keyword evidence="1" id="KW-1133">Transmembrane helix</keyword>
<evidence type="ECO:0000313" key="2">
    <source>
        <dbReference type="EMBL" id="PJA37254.1"/>
    </source>
</evidence>
<keyword evidence="1" id="KW-0812">Transmembrane</keyword>
<evidence type="ECO:0000256" key="1">
    <source>
        <dbReference type="SAM" id="Phobius"/>
    </source>
</evidence>